<evidence type="ECO:0000313" key="2">
    <source>
        <dbReference type="Proteomes" id="UP000016521"/>
    </source>
</evidence>
<reference evidence="1 2" key="1">
    <citation type="submission" date="2015-06" db="EMBL/GenBank/DDBJ databases">
        <authorList>
            <person name="Xie B.-B."/>
            <person name="Rong J.-C."/>
            <person name="Qin Q.-L."/>
            <person name="Zhang Y.-Z."/>
        </authorList>
    </citation>
    <scope>NUCLEOTIDE SEQUENCE [LARGE SCALE GENOMIC DNA]</scope>
    <source>
        <strain evidence="1 2">JCM 20779</strain>
    </source>
</reference>
<name>A0ABM6NHK9_PSEO7</name>
<accession>A0ABM6NHK9</accession>
<sequence>MQSNEASEPHKIVYKFGANAKIDTLPVAAV</sequence>
<organism evidence="1 2">
    <name type="scientific">Pseudoalteromonas piscicida</name>
    <dbReference type="NCBI Taxonomy" id="43662"/>
    <lineage>
        <taxon>Bacteria</taxon>
        <taxon>Pseudomonadati</taxon>
        <taxon>Pseudomonadota</taxon>
        <taxon>Gammaproteobacteria</taxon>
        <taxon>Alteromonadales</taxon>
        <taxon>Pseudoalteromonadaceae</taxon>
        <taxon>Pseudoalteromonas</taxon>
    </lineage>
</organism>
<proteinExistence type="predicted"/>
<keyword evidence="2" id="KW-1185">Reference proteome</keyword>
<gene>
    <name evidence="1" type="ORF">PPIS_a6002</name>
</gene>
<protein>
    <submittedName>
        <fullName evidence="1">Uncharacterized protein</fullName>
    </submittedName>
</protein>
<dbReference type="Proteomes" id="UP000016521">
    <property type="component" value="Chromosome I"/>
</dbReference>
<evidence type="ECO:0000313" key="1">
    <source>
        <dbReference type="EMBL" id="ATD08311.1"/>
    </source>
</evidence>
<dbReference type="EMBL" id="CP011924">
    <property type="protein sequence ID" value="ATD08311.1"/>
    <property type="molecule type" value="Genomic_DNA"/>
</dbReference>